<evidence type="ECO:0000313" key="2">
    <source>
        <dbReference type="EMBL" id="GIN58472.1"/>
    </source>
</evidence>
<accession>A0ABQ4KM85</accession>
<keyword evidence="2" id="KW-0378">Hydrolase</keyword>
<dbReference type="EMBL" id="BORB01000024">
    <property type="protein sequence ID" value="GIN58472.1"/>
    <property type="molecule type" value="Genomic_DNA"/>
</dbReference>
<keyword evidence="2" id="KW-0255">Endonuclease</keyword>
<dbReference type="SUPFAM" id="SSF56219">
    <property type="entry name" value="DNase I-like"/>
    <property type="match status" value="1"/>
</dbReference>
<dbReference type="InterPro" id="IPR036691">
    <property type="entry name" value="Endo/exonu/phosph_ase_sf"/>
</dbReference>
<proteinExistence type="predicted"/>
<name>A0ABQ4KM85_9BACI</name>
<sequence>MTYNIRYINNNDVTPHTWEERLPLIEHVIKKYNPGIIGTQEAIRQQIKDLDESLTNYAWIGVGREGGENGEYAAIFYNKDRFKVLESENLWLSDTPNVEGSRTWGNKIPRMVTWGKFLDENAKQEFYFMNTHFDHQSVESRIDSAEFIIKQTGEFKLGVPIILTGDFNSKPRSLPYNILTAENGFVDLWGEVEGTENENIGTLNQFGIPNGGGPEYRIDWILAKGNIRAKSIQIIDYKKDNQYPSDHFPVITELSLSD</sequence>
<dbReference type="Proteomes" id="UP000679950">
    <property type="component" value="Unassembled WGS sequence"/>
</dbReference>
<organism evidence="2 3">
    <name type="scientific">Lederbergia ruris</name>
    <dbReference type="NCBI Taxonomy" id="217495"/>
    <lineage>
        <taxon>Bacteria</taxon>
        <taxon>Bacillati</taxon>
        <taxon>Bacillota</taxon>
        <taxon>Bacilli</taxon>
        <taxon>Bacillales</taxon>
        <taxon>Bacillaceae</taxon>
        <taxon>Lederbergia</taxon>
    </lineage>
</organism>
<dbReference type="PANTHER" id="PTHR12121:SF36">
    <property type="entry name" value="ENDONUCLEASE_EXONUCLEASE_PHOSPHATASE DOMAIN-CONTAINING PROTEIN"/>
    <property type="match status" value="1"/>
</dbReference>
<keyword evidence="2" id="KW-0540">Nuclease</keyword>
<feature type="domain" description="Endonuclease/exonuclease/phosphatase" evidence="1">
    <location>
        <begin position="1"/>
        <end position="247"/>
    </location>
</feature>
<gene>
    <name evidence="2" type="ORF">J8TS2_27910</name>
</gene>
<keyword evidence="3" id="KW-1185">Reference proteome</keyword>
<dbReference type="PANTHER" id="PTHR12121">
    <property type="entry name" value="CARBON CATABOLITE REPRESSOR PROTEIN 4"/>
    <property type="match status" value="1"/>
</dbReference>
<reference evidence="2 3" key="1">
    <citation type="submission" date="2021-03" db="EMBL/GenBank/DDBJ databases">
        <title>Antimicrobial resistance genes in bacteria isolated from Japanese honey, and their potential for conferring macrolide and lincosamide resistance in the American foulbrood pathogen Paenibacillus larvae.</title>
        <authorList>
            <person name="Okamoto M."/>
            <person name="Kumagai M."/>
            <person name="Kanamori H."/>
            <person name="Takamatsu D."/>
        </authorList>
    </citation>
    <scope>NUCLEOTIDE SEQUENCE [LARGE SCALE GENOMIC DNA]</scope>
    <source>
        <strain evidence="2 3">J8TS2</strain>
    </source>
</reference>
<dbReference type="Gene3D" id="3.60.10.10">
    <property type="entry name" value="Endonuclease/exonuclease/phosphatase"/>
    <property type="match status" value="1"/>
</dbReference>
<protein>
    <submittedName>
        <fullName evidence="2">Endonuclease</fullName>
    </submittedName>
</protein>
<dbReference type="CDD" id="cd09083">
    <property type="entry name" value="EEP-1"/>
    <property type="match status" value="1"/>
</dbReference>
<dbReference type="Pfam" id="PF03372">
    <property type="entry name" value="Exo_endo_phos"/>
    <property type="match status" value="1"/>
</dbReference>
<evidence type="ECO:0000313" key="3">
    <source>
        <dbReference type="Proteomes" id="UP000679950"/>
    </source>
</evidence>
<dbReference type="InterPro" id="IPR005135">
    <property type="entry name" value="Endo/exonuclease/phosphatase"/>
</dbReference>
<comment type="caution">
    <text evidence="2">The sequence shown here is derived from an EMBL/GenBank/DDBJ whole genome shotgun (WGS) entry which is preliminary data.</text>
</comment>
<dbReference type="GO" id="GO:0004519">
    <property type="term" value="F:endonuclease activity"/>
    <property type="evidence" value="ECO:0007669"/>
    <property type="project" value="UniProtKB-KW"/>
</dbReference>
<evidence type="ECO:0000259" key="1">
    <source>
        <dbReference type="Pfam" id="PF03372"/>
    </source>
</evidence>
<dbReference type="InterPro" id="IPR050410">
    <property type="entry name" value="CCR4/nocturin_mRNA_transcr"/>
</dbReference>